<dbReference type="InterPro" id="IPR022156">
    <property type="entry name" value="Uncharacterised_YfbK_N"/>
</dbReference>
<dbReference type="RefSeq" id="WP_114646505.1">
    <property type="nucleotide sequence ID" value="NZ_QQNH01000020.1"/>
</dbReference>
<reference evidence="3" key="1">
    <citation type="submission" date="2018-07" db="EMBL/GenBank/DDBJ databases">
        <authorList>
            <person name="Liu B.-T."/>
            <person name="Du Z."/>
        </authorList>
    </citation>
    <scope>NUCLEOTIDE SEQUENCE [LARGE SCALE GENOMIC DNA]</scope>
    <source>
        <strain evidence="3">XYN52</strain>
    </source>
</reference>
<feature type="domain" description="VWFA" evidence="1">
    <location>
        <begin position="186"/>
        <end position="360"/>
    </location>
</feature>
<accession>A0A369W1J0</accession>
<protein>
    <submittedName>
        <fullName evidence="2">VWA domain-containing protein</fullName>
    </submittedName>
</protein>
<dbReference type="Pfam" id="PF00092">
    <property type="entry name" value="VWA"/>
    <property type="match status" value="1"/>
</dbReference>
<gene>
    <name evidence="2" type="ORF">DVH29_12420</name>
</gene>
<dbReference type="Proteomes" id="UP000253759">
    <property type="component" value="Unassembled WGS sequence"/>
</dbReference>
<dbReference type="InterPro" id="IPR051266">
    <property type="entry name" value="CLCR"/>
</dbReference>
<evidence type="ECO:0000259" key="1">
    <source>
        <dbReference type="PROSITE" id="PS50234"/>
    </source>
</evidence>
<dbReference type="InterPro" id="IPR002035">
    <property type="entry name" value="VWF_A"/>
</dbReference>
<sequence>MDMRIPLGATFAALLILPLGVLYMNNTALTPPDFGPVAQQPAPAAPVPMAESMLVDAATQRIGVIPMRTQEYGTMPAGGDRFTAFDDNGVMLVADDPVSTFSIDVDTAAYAYVRRMLDMGQLPPPDAVRVEELINYFSYDYAAPQGGVPFETSLAVSPSPWNAENRLIQIGIQGEDMALDTVPPANLVLLIDTSGSMDAPDKLPLLKRAFTLLVNEMGPQDTISIVTYAGSAGVVLEPTPAGEKAKILAALEDLAPGGSTAGAQGIEAAYRLAEQAMIAGGTNRVLLATDGDFNVGLSDPEALEDLIEAKRDRGIFLSVLGFGTGNYHDSVMQALAQAGNGNAAYIDSYSEARKVLVEELGGTLVTIAKDVKIQVEFNPATVSEYRLIGYETRVLDREDFNNDAVDAGDIGAGHSVTALYEITPVGARGAVDPLRYGEAVAAGGGSLDEYGFLKLRYKAPDGDVSTLIETPMLVEGEDSIARADADFATAVAAFGQKLKGSPYLRAMEWADIRALAEAGRGSDPTGRRAEFIRLVDMAASLN</sequence>
<dbReference type="PANTHER" id="PTHR10579:SF43">
    <property type="entry name" value="ZINC FINGER (C3HC4-TYPE RING FINGER) FAMILY PROTEIN"/>
    <property type="match status" value="1"/>
</dbReference>
<organism evidence="2 3">
    <name type="scientific">Pelagibacterium lacus</name>
    <dbReference type="NCBI Taxonomy" id="2282655"/>
    <lineage>
        <taxon>Bacteria</taxon>
        <taxon>Pseudomonadati</taxon>
        <taxon>Pseudomonadota</taxon>
        <taxon>Alphaproteobacteria</taxon>
        <taxon>Hyphomicrobiales</taxon>
        <taxon>Devosiaceae</taxon>
        <taxon>Pelagibacterium</taxon>
    </lineage>
</organism>
<comment type="caution">
    <text evidence="2">The sequence shown here is derived from an EMBL/GenBank/DDBJ whole genome shotgun (WGS) entry which is preliminary data.</text>
</comment>
<evidence type="ECO:0000313" key="2">
    <source>
        <dbReference type="EMBL" id="RDE08233.1"/>
    </source>
</evidence>
<dbReference type="Pfam" id="PF12034">
    <property type="entry name" value="YfbK_C"/>
    <property type="match status" value="1"/>
</dbReference>
<dbReference type="SUPFAM" id="SSF53300">
    <property type="entry name" value="vWA-like"/>
    <property type="match status" value="1"/>
</dbReference>
<dbReference type="InterPro" id="IPR036465">
    <property type="entry name" value="vWFA_dom_sf"/>
</dbReference>
<dbReference type="PROSITE" id="PS50234">
    <property type="entry name" value="VWFA"/>
    <property type="match status" value="1"/>
</dbReference>
<evidence type="ECO:0000313" key="3">
    <source>
        <dbReference type="Proteomes" id="UP000253759"/>
    </source>
</evidence>
<name>A0A369W1J0_9HYPH</name>
<dbReference type="InterPro" id="IPR021908">
    <property type="entry name" value="YfbK_C"/>
</dbReference>
<keyword evidence="3" id="KW-1185">Reference proteome</keyword>
<dbReference type="PANTHER" id="PTHR10579">
    <property type="entry name" value="CALCIUM-ACTIVATED CHLORIDE CHANNEL REGULATOR"/>
    <property type="match status" value="1"/>
</dbReference>
<dbReference type="OrthoDB" id="9805121at2"/>
<dbReference type="Pfam" id="PF12450">
    <property type="entry name" value="vWF_A"/>
    <property type="match status" value="1"/>
</dbReference>
<dbReference type="EMBL" id="QQNH01000020">
    <property type="protein sequence ID" value="RDE08233.1"/>
    <property type="molecule type" value="Genomic_DNA"/>
</dbReference>
<dbReference type="SMART" id="SM00327">
    <property type="entry name" value="VWA"/>
    <property type="match status" value="1"/>
</dbReference>
<dbReference type="AlphaFoldDB" id="A0A369W1J0"/>
<proteinExistence type="predicted"/>
<dbReference type="Gene3D" id="3.40.50.410">
    <property type="entry name" value="von Willebrand factor, type A domain"/>
    <property type="match status" value="1"/>
</dbReference>
<dbReference type="CDD" id="cd01465">
    <property type="entry name" value="vWA_subgroup"/>
    <property type="match status" value="1"/>
</dbReference>